<feature type="transmembrane region" description="Helical" evidence="1">
    <location>
        <begin position="49"/>
        <end position="70"/>
    </location>
</feature>
<keyword evidence="1" id="KW-1133">Transmembrane helix</keyword>
<dbReference type="InterPro" id="IPR044819">
    <property type="entry name" value="OBL-like"/>
</dbReference>
<protein>
    <submittedName>
        <fullName evidence="2">Uncharacterized protein</fullName>
    </submittedName>
</protein>
<evidence type="ECO:0000313" key="3">
    <source>
        <dbReference type="Proteomes" id="UP001141806"/>
    </source>
</evidence>
<proteinExistence type="predicted"/>
<organism evidence="2 3">
    <name type="scientific">Protea cynaroides</name>
    <dbReference type="NCBI Taxonomy" id="273540"/>
    <lineage>
        <taxon>Eukaryota</taxon>
        <taxon>Viridiplantae</taxon>
        <taxon>Streptophyta</taxon>
        <taxon>Embryophyta</taxon>
        <taxon>Tracheophyta</taxon>
        <taxon>Spermatophyta</taxon>
        <taxon>Magnoliopsida</taxon>
        <taxon>Proteales</taxon>
        <taxon>Proteaceae</taxon>
        <taxon>Protea</taxon>
    </lineage>
</organism>
<comment type="caution">
    <text evidence="2">The sequence shown here is derived from an EMBL/GenBank/DDBJ whole genome shotgun (WGS) entry which is preliminary data.</text>
</comment>
<dbReference type="EMBL" id="JAMYWD010000008">
    <property type="protein sequence ID" value="KAJ4964146.1"/>
    <property type="molecule type" value="Genomic_DNA"/>
</dbReference>
<evidence type="ECO:0000256" key="1">
    <source>
        <dbReference type="SAM" id="Phobius"/>
    </source>
</evidence>
<keyword evidence="1" id="KW-0812">Transmembrane</keyword>
<keyword evidence="3" id="KW-1185">Reference proteome</keyword>
<sequence>MDSVKTILSSSLRKQVFLDIFYLLFSSDLEKRKFIKCQEDRKEARRRQWIIFISVLIQKILLLIAKPMAWVCSKSKEWLNLLSCNGGFTKLIAGNVVMHPNQSLTTFTSYIGIVDRRLNLSKSIKPGDSLYYTALSMMASKLSYENKTFLQNVVTNHWKIMSTPPHCMICTIESKAALPRITNGVFQ</sequence>
<reference evidence="2" key="1">
    <citation type="journal article" date="2023" name="Plant J.">
        <title>The genome of the king protea, Protea cynaroides.</title>
        <authorList>
            <person name="Chang J."/>
            <person name="Duong T.A."/>
            <person name="Schoeman C."/>
            <person name="Ma X."/>
            <person name="Roodt D."/>
            <person name="Barker N."/>
            <person name="Li Z."/>
            <person name="Van de Peer Y."/>
            <person name="Mizrachi E."/>
        </authorList>
    </citation>
    <scope>NUCLEOTIDE SEQUENCE</scope>
    <source>
        <tissue evidence="2">Young leaves</tissue>
    </source>
</reference>
<name>A0A9Q0HCQ4_9MAGN</name>
<dbReference type="GO" id="GO:0004806">
    <property type="term" value="F:triacylglycerol lipase activity"/>
    <property type="evidence" value="ECO:0007669"/>
    <property type="project" value="InterPro"/>
</dbReference>
<dbReference type="GO" id="GO:0006629">
    <property type="term" value="P:lipid metabolic process"/>
    <property type="evidence" value="ECO:0007669"/>
    <property type="project" value="InterPro"/>
</dbReference>
<gene>
    <name evidence="2" type="ORF">NE237_024085</name>
</gene>
<dbReference type="PANTHER" id="PTHR46086:SF4">
    <property type="entry name" value="ALPHA_BETA-HYDROLASES SUPERFAMILY PROTEIN"/>
    <property type="match status" value="1"/>
</dbReference>
<dbReference type="PANTHER" id="PTHR46086">
    <property type="entry name" value="ALPHA/BETA-HYDROLASES SUPERFAMILY PROTEIN"/>
    <property type="match status" value="1"/>
</dbReference>
<accession>A0A9Q0HCQ4</accession>
<evidence type="ECO:0000313" key="2">
    <source>
        <dbReference type="EMBL" id="KAJ4964146.1"/>
    </source>
</evidence>
<keyword evidence="1" id="KW-0472">Membrane</keyword>
<dbReference type="OrthoDB" id="1938854at2759"/>
<dbReference type="Proteomes" id="UP001141806">
    <property type="component" value="Unassembled WGS sequence"/>
</dbReference>
<dbReference type="AlphaFoldDB" id="A0A9Q0HCQ4"/>